<dbReference type="GO" id="GO:0006891">
    <property type="term" value="P:intra-Golgi vesicle-mediated transport"/>
    <property type="evidence" value="ECO:0007669"/>
    <property type="project" value="InterPro"/>
</dbReference>
<name>A0A4P9ZB21_9ASCO</name>
<comment type="subcellular location">
    <subcellularLocation>
        <location evidence="1">Golgi apparatus membrane</location>
        <topology evidence="1">Single-pass type IV membrane protein</topology>
    </subcellularLocation>
</comment>
<dbReference type="InterPro" id="IPR057476">
    <property type="entry name" value="Cux_N"/>
</dbReference>
<dbReference type="PANTHER" id="PTHR14043">
    <property type="entry name" value="CCAAT DISPLACEMENT PROTEIN-RELATED"/>
    <property type="match status" value="1"/>
</dbReference>
<sequence>MSTLASEAPQAPRKVSVFENALQTWTELDLPNMQKKLDSQGLELKQDQKLSLSSRKELAQRTREFKKLDDSQKLEQFGLLLKLYQNQIDEMASKNKKAESYFFGFYRLFAEAPDPRPLLELSLNAVMDAAEKELLKKQVADLTEDLTKKADYDVLKQRLLRNEQKATELMASKLKAQEEEFKALIDEKTKNWENIQKQHESHIQSYKSTIEEMKTSQEIANLQLSTHSSQIQDGLASTAVLAEIGLLTRESETWKKRVFELERRNESLRRELSSAQADSNFKTMKEDYEKKLAEMESENVLLMANLKHAKKTSDATIADHEAKLKFSLRELLLAANEIKSLKQKLEATSDYDDNKAELQLLRQIEFGDGVEAADSIEDKSLTSLMKERNKELRNTLAEYRAEHETLLERNVQLEASLQRSLAELENYKFRTAKLEADFANVQEAGVGGFNDNASLISNMTRMTRNSLFGGPGIDEASILPIITKQRDRFRQKNKELEEDLRKHFNIISDLKRKNKQLQTDNEELYEKTRFMASIKTSEGTSQRNKTFHPKLNVRDLENPYQSRYESKLHPIEQFRLQEQERINSRLSPFERLFIFLTRSILATRATRMLFLAYSLLLHIVVMYTTIHSVQLQTTLIPEVGMRQGNGGNVAPNGALARPPQ</sequence>
<evidence type="ECO:0000259" key="11">
    <source>
        <dbReference type="Pfam" id="PF08172"/>
    </source>
</evidence>
<evidence type="ECO:0000259" key="12">
    <source>
        <dbReference type="Pfam" id="PF25398"/>
    </source>
</evidence>
<evidence type="ECO:0000256" key="10">
    <source>
        <dbReference type="SAM" id="Coils"/>
    </source>
</evidence>
<feature type="coiled-coil region" evidence="10">
    <location>
        <begin position="479"/>
        <end position="527"/>
    </location>
</feature>
<evidence type="ECO:0000256" key="6">
    <source>
        <dbReference type="ARBA" id="ARBA00022989"/>
    </source>
</evidence>
<dbReference type="Pfam" id="PF25398">
    <property type="entry name" value="CUX1_N"/>
    <property type="match status" value="1"/>
</dbReference>
<comment type="similarity">
    <text evidence="2">Belongs to the CASP family.</text>
</comment>
<evidence type="ECO:0000256" key="1">
    <source>
        <dbReference type="ARBA" id="ARBA00004409"/>
    </source>
</evidence>
<evidence type="ECO:0000256" key="7">
    <source>
        <dbReference type="ARBA" id="ARBA00023034"/>
    </source>
</evidence>
<dbReference type="GO" id="GO:0000139">
    <property type="term" value="C:Golgi membrane"/>
    <property type="evidence" value="ECO:0007669"/>
    <property type="project" value="UniProtKB-SubCell"/>
</dbReference>
<gene>
    <name evidence="13" type="ORF">METBISCDRAFT_18471</name>
</gene>
<feature type="coiled-coil region" evidence="10">
    <location>
        <begin position="382"/>
        <end position="416"/>
    </location>
</feature>
<proteinExistence type="inferred from homology"/>
<keyword evidence="9" id="KW-0472">Membrane</keyword>
<evidence type="ECO:0000313" key="13">
    <source>
        <dbReference type="EMBL" id="RKP29502.1"/>
    </source>
</evidence>
<reference evidence="14" key="1">
    <citation type="journal article" date="2018" name="Nat. Microbiol.">
        <title>Leveraging single-cell genomics to expand the fungal tree of life.</title>
        <authorList>
            <person name="Ahrendt S.R."/>
            <person name="Quandt C.A."/>
            <person name="Ciobanu D."/>
            <person name="Clum A."/>
            <person name="Salamov A."/>
            <person name="Andreopoulos B."/>
            <person name="Cheng J.F."/>
            <person name="Woyke T."/>
            <person name="Pelin A."/>
            <person name="Henrissat B."/>
            <person name="Reynolds N.K."/>
            <person name="Benny G.L."/>
            <person name="Smith M.E."/>
            <person name="James T.Y."/>
            <person name="Grigoriev I.V."/>
        </authorList>
    </citation>
    <scope>NUCLEOTIDE SEQUENCE [LARGE SCALE GENOMIC DNA]</scope>
    <source>
        <strain evidence="14">Baker2002</strain>
    </source>
</reference>
<evidence type="ECO:0000256" key="8">
    <source>
        <dbReference type="ARBA" id="ARBA00023054"/>
    </source>
</evidence>
<evidence type="ECO:0000256" key="3">
    <source>
        <dbReference type="ARBA" id="ARBA00018691"/>
    </source>
</evidence>
<accession>A0A4P9ZB21</accession>
<keyword evidence="6" id="KW-1133">Transmembrane helix</keyword>
<protein>
    <recommendedName>
        <fullName evidence="3">Protein CASP</fullName>
    </recommendedName>
</protein>
<evidence type="ECO:0000313" key="14">
    <source>
        <dbReference type="Proteomes" id="UP000268321"/>
    </source>
</evidence>
<keyword evidence="14" id="KW-1185">Reference proteome</keyword>
<evidence type="ECO:0000256" key="9">
    <source>
        <dbReference type="ARBA" id="ARBA00023136"/>
    </source>
</evidence>
<dbReference type="InterPro" id="IPR012955">
    <property type="entry name" value="CASP_C"/>
</dbReference>
<evidence type="ECO:0000256" key="4">
    <source>
        <dbReference type="ARBA" id="ARBA00022448"/>
    </source>
</evidence>
<dbReference type="AlphaFoldDB" id="A0A4P9ZB21"/>
<keyword evidence="4" id="KW-0813">Transport</keyword>
<keyword evidence="8 10" id="KW-0175">Coiled coil</keyword>
<keyword evidence="7" id="KW-0333">Golgi apparatus</keyword>
<feature type="domain" description="CASP C-terminal" evidence="11">
    <location>
        <begin position="412"/>
        <end position="630"/>
    </location>
</feature>
<evidence type="ECO:0000256" key="5">
    <source>
        <dbReference type="ARBA" id="ARBA00022692"/>
    </source>
</evidence>
<dbReference type="Pfam" id="PF08172">
    <property type="entry name" value="CASP_C"/>
    <property type="match status" value="1"/>
</dbReference>
<feature type="domain" description="Cux N-terminal" evidence="12">
    <location>
        <begin position="16"/>
        <end position="124"/>
    </location>
</feature>
<dbReference type="OrthoDB" id="10257567at2759"/>
<keyword evidence="5" id="KW-0812">Transmembrane</keyword>
<dbReference type="Proteomes" id="UP000268321">
    <property type="component" value="Unassembled WGS sequence"/>
</dbReference>
<feature type="coiled-coil region" evidence="10">
    <location>
        <begin position="251"/>
        <end position="348"/>
    </location>
</feature>
<dbReference type="EMBL" id="ML004484">
    <property type="protein sequence ID" value="RKP29502.1"/>
    <property type="molecule type" value="Genomic_DNA"/>
</dbReference>
<dbReference type="PANTHER" id="PTHR14043:SF2">
    <property type="entry name" value="HOMEOBOX PROTEIN CUT"/>
    <property type="match status" value="1"/>
</dbReference>
<evidence type="ECO:0000256" key="2">
    <source>
        <dbReference type="ARBA" id="ARBA00006415"/>
    </source>
</evidence>
<organism evidence="13 14">
    <name type="scientific">Metschnikowia bicuspidata</name>
    <dbReference type="NCBI Taxonomy" id="27322"/>
    <lineage>
        <taxon>Eukaryota</taxon>
        <taxon>Fungi</taxon>
        <taxon>Dikarya</taxon>
        <taxon>Ascomycota</taxon>
        <taxon>Saccharomycotina</taxon>
        <taxon>Pichiomycetes</taxon>
        <taxon>Metschnikowiaceae</taxon>
        <taxon>Metschnikowia</taxon>
    </lineage>
</organism>